<evidence type="ECO:0000313" key="2">
    <source>
        <dbReference type="Proteomes" id="UP000198995"/>
    </source>
</evidence>
<dbReference type="SUPFAM" id="SSF55874">
    <property type="entry name" value="ATPase domain of HSP90 chaperone/DNA topoisomerase II/histidine kinase"/>
    <property type="match status" value="1"/>
</dbReference>
<proteinExistence type="predicted"/>
<dbReference type="AlphaFoldDB" id="A0A1G6VYS6"/>
<dbReference type="GO" id="GO:0016301">
    <property type="term" value="F:kinase activity"/>
    <property type="evidence" value="ECO:0007669"/>
    <property type="project" value="UniProtKB-KW"/>
</dbReference>
<dbReference type="Pfam" id="PF13589">
    <property type="entry name" value="HATPase_c_3"/>
    <property type="match status" value="1"/>
</dbReference>
<dbReference type="InterPro" id="IPR011856">
    <property type="entry name" value="tRNA_endonuc-like_dom_sf"/>
</dbReference>
<name>A0A1G6VYS6_PEPNI</name>
<dbReference type="OrthoDB" id="9816482at2"/>
<dbReference type="EMBL" id="FNAF01000004">
    <property type="protein sequence ID" value="SDD58719.1"/>
    <property type="molecule type" value="Genomic_DNA"/>
</dbReference>
<dbReference type="InterPro" id="IPR036890">
    <property type="entry name" value="HATPase_C_sf"/>
</dbReference>
<dbReference type="Proteomes" id="UP000198995">
    <property type="component" value="Unassembled WGS sequence"/>
</dbReference>
<dbReference type="RefSeq" id="WP_091791639.1">
    <property type="nucleotide sequence ID" value="NZ_FNAF01000004.1"/>
</dbReference>
<keyword evidence="1" id="KW-0808">Transferase</keyword>
<gene>
    <name evidence="1" type="ORF">SAMN04489866_104180</name>
</gene>
<organism evidence="1 2">
    <name type="scientific">Peptococcus niger</name>
    <dbReference type="NCBI Taxonomy" id="2741"/>
    <lineage>
        <taxon>Bacteria</taxon>
        <taxon>Bacillati</taxon>
        <taxon>Bacillota</taxon>
        <taxon>Clostridia</taxon>
        <taxon>Eubacteriales</taxon>
        <taxon>Peptococcaceae</taxon>
        <taxon>Peptococcus</taxon>
    </lineage>
</organism>
<dbReference type="Gene3D" id="3.30.565.10">
    <property type="entry name" value="Histidine kinase-like ATPase, C-terminal domain"/>
    <property type="match status" value="1"/>
</dbReference>
<dbReference type="STRING" id="2741.SAMN04489866_104180"/>
<reference evidence="1 2" key="1">
    <citation type="submission" date="2016-10" db="EMBL/GenBank/DDBJ databases">
        <authorList>
            <person name="de Groot N.N."/>
        </authorList>
    </citation>
    <scope>NUCLEOTIDE SEQUENCE [LARGE SCALE GENOMIC DNA]</scope>
    <source>
        <strain evidence="1 2">DSM 20475</strain>
    </source>
</reference>
<sequence>MSSTYPYEMSIDLNVLNHLGISLYSNVPAVLSEIVANAWDADASKVKINLEGDGSNKTITLVDNGCGMDRDDINQKFLTVGYAKREHNERITPKFKRKVMGRKGIGKLSMFSIADCIDIISKKGNNIEALRLSTKDIENAIKGDGEQKYHPLPLECGSYETPEVEGTTIRLSQLKKNINMQTAEYLKTRIARRFSIIGSEKNFQVFVNDVEITIKDRQYFSKLDCLWDFGDNSDKALNAKHFLLDNKINDEYTIQGWIGSAKSSGDLSEKHFHGEAENLNKISLIVRGKVALENILGDYPEGGLYTKYLIGEIEADFLDLDEESDIATTDRQDFNHSDPRFTLLVSFLQKTLKQISNEWNSHRKETAIEDIEEYSPRVRDWLEAMSPDTRKYAEDLLGHINTLTVETDKKKEILKYGVLAFEKLKYQDRLSEISTINDKNLDALKLIFSSLHELETFFYAQVVQERLAIIEKFQKAIDQNDLEKVLQKHLAKNLWLLDPTWNYSQDTVFMEKSIPTALKKTFDHLSDKEKKGRFDVFYQTVAGKFVMVELKRSSVKPDIGTLISQVSKYDRTLSKCLQELKQPQNYEIVLVLGAQNWPEIDFEKCCRALESYSARIVFYDKLLFDAKQCYEEYHKLHGTYSESLKPLIDELSQQ</sequence>
<dbReference type="Gene3D" id="3.40.1350.10">
    <property type="match status" value="1"/>
</dbReference>
<accession>A0A1G6VYS6</accession>
<keyword evidence="1" id="KW-0418">Kinase</keyword>
<evidence type="ECO:0000313" key="1">
    <source>
        <dbReference type="EMBL" id="SDD58719.1"/>
    </source>
</evidence>
<keyword evidence="2" id="KW-1185">Reference proteome</keyword>
<dbReference type="GO" id="GO:0003676">
    <property type="term" value="F:nucleic acid binding"/>
    <property type="evidence" value="ECO:0007669"/>
    <property type="project" value="InterPro"/>
</dbReference>
<protein>
    <submittedName>
        <fullName evidence="1">Histidine kinase-, DNA gyrase B-, and HSP90-like ATPase</fullName>
    </submittedName>
</protein>